<feature type="signal peptide" evidence="2">
    <location>
        <begin position="1"/>
        <end position="28"/>
    </location>
</feature>
<dbReference type="AlphaFoldDB" id="A0AAD4AK91"/>
<protein>
    <recommendedName>
        <fullName evidence="5">DUF1800 domain-containing protein</fullName>
    </recommendedName>
</protein>
<gene>
    <name evidence="3" type="ORF">PCIT_a0215</name>
</gene>
<dbReference type="Proteomes" id="UP000016487">
    <property type="component" value="Unassembled WGS sequence"/>
</dbReference>
<evidence type="ECO:0000256" key="2">
    <source>
        <dbReference type="SAM" id="SignalP"/>
    </source>
</evidence>
<evidence type="ECO:0000256" key="1">
    <source>
        <dbReference type="SAM" id="MobiDB-lite"/>
    </source>
</evidence>
<feature type="chain" id="PRO_5042204727" description="DUF1800 domain-containing protein" evidence="2">
    <location>
        <begin position="29"/>
        <end position="618"/>
    </location>
</feature>
<evidence type="ECO:0000313" key="3">
    <source>
        <dbReference type="EMBL" id="KAF7773878.1"/>
    </source>
</evidence>
<dbReference type="PANTHER" id="PTHR43737">
    <property type="entry name" value="BLL7424 PROTEIN"/>
    <property type="match status" value="1"/>
</dbReference>
<feature type="region of interest" description="Disordered" evidence="1">
    <location>
        <begin position="24"/>
        <end position="66"/>
    </location>
</feature>
<reference evidence="3" key="1">
    <citation type="journal article" date="2012" name="J. Bacteriol.">
        <title>Genome sequences of type strains of seven species of the marine bacterium Pseudoalteromonas.</title>
        <authorList>
            <person name="Xie B.B."/>
            <person name="Shu Y.L."/>
            <person name="Qin Q.L."/>
            <person name="Rong J.C."/>
            <person name="Zhang X.Y."/>
            <person name="Chen X.L."/>
            <person name="Shi M."/>
            <person name="He H.L."/>
            <person name="Zhou B.C."/>
            <person name="Zhang Y.Z."/>
        </authorList>
    </citation>
    <scope>NUCLEOTIDE SEQUENCE</scope>
    <source>
        <strain evidence="3">DSM 8771</strain>
    </source>
</reference>
<keyword evidence="2" id="KW-0732">Signal</keyword>
<reference evidence="3" key="2">
    <citation type="submission" date="2015-03" db="EMBL/GenBank/DDBJ databases">
        <title>Genome sequence of Pseudoalteromonas citrea.</title>
        <authorList>
            <person name="Xie B.-B."/>
            <person name="Rong J.-C."/>
            <person name="Qin Q.-L."/>
            <person name="Zhang Y.-Z."/>
        </authorList>
    </citation>
    <scope>NUCLEOTIDE SEQUENCE</scope>
    <source>
        <strain evidence="3">DSM 8771</strain>
    </source>
</reference>
<feature type="compositionally biased region" description="Polar residues" evidence="1">
    <location>
        <begin position="27"/>
        <end position="43"/>
    </location>
</feature>
<dbReference type="RefSeq" id="WP_010362712.1">
    <property type="nucleotide sequence ID" value="NZ_AHBZ03000014.1"/>
</dbReference>
<dbReference type="PANTHER" id="PTHR43737:SF1">
    <property type="entry name" value="DUF1501 DOMAIN-CONTAINING PROTEIN"/>
    <property type="match status" value="1"/>
</dbReference>
<accession>A0AAD4AK91</accession>
<feature type="compositionally biased region" description="Pro residues" evidence="1">
    <location>
        <begin position="53"/>
        <end position="63"/>
    </location>
</feature>
<dbReference type="EMBL" id="AHBZ03000014">
    <property type="protein sequence ID" value="KAF7773878.1"/>
    <property type="molecule type" value="Genomic_DNA"/>
</dbReference>
<comment type="caution">
    <text evidence="3">The sequence shown here is derived from an EMBL/GenBank/DDBJ whole genome shotgun (WGS) entry which is preliminary data.</text>
</comment>
<name>A0AAD4AK91_9GAMM</name>
<dbReference type="Pfam" id="PF08811">
    <property type="entry name" value="DUF1800"/>
    <property type="match status" value="1"/>
</dbReference>
<proteinExistence type="predicted"/>
<sequence length="618" mass="67459">MKINVTLQRIMLSTLMACTLGCGGGSSAEQTNTSTAPTGENSQPVTPIDTTTPTPPPSPPPEQPITQEDLTFSNAEKTSRFLQQSTFGATANDIATLTNTSASTWFKSQLAEAPSNVLPIVVSYAPPDTQNDDEFDLFFIESTTFGFWMNTIAGADQLRQRMAFALSEILVVSNKGGETLTDQPTAVASFQDILVNNAFGNYRTLLEEVTYSPAMGHYLTYLGNQKADPATGRVPDENYARELLQLFTLGVVELNTDGSIKTNNNGIANELYSNKDITGLAKVMTGLDYNEPDEESVANNVFTRPMAINSAAHSDDEKSFLGLTIPAGVDAKTSISMALDHIFAHPNLPPFITKQLIQRLVSSNPSGAYIKRTADAFILGLYSLPDGTSVGTGQRGDLSATLAAILFDEEARNLASNTGGKIREPILRFTHWARAFNVKNVTPQFQTILWDTSPANLLGQHPYRSPSVFNFFRPGYAAPGTVSASNGLVAPELQIINATTTPGYVNFMTHFISSEQQYATTDDLNDEFDNPRIPIRLEDYQKSFLVTYEEELKLAQNIDALVARLDLILTANQLSEASKTSIKQIVRNIPADEENGYLTRIQLAVLLVMTTPDYIVQK</sequence>
<evidence type="ECO:0000313" key="4">
    <source>
        <dbReference type="Proteomes" id="UP000016487"/>
    </source>
</evidence>
<organism evidence="3 4">
    <name type="scientific">Pseudoalteromonas citrea</name>
    <dbReference type="NCBI Taxonomy" id="43655"/>
    <lineage>
        <taxon>Bacteria</taxon>
        <taxon>Pseudomonadati</taxon>
        <taxon>Pseudomonadota</taxon>
        <taxon>Gammaproteobacteria</taxon>
        <taxon>Alteromonadales</taxon>
        <taxon>Pseudoalteromonadaceae</taxon>
        <taxon>Pseudoalteromonas</taxon>
    </lineage>
</organism>
<dbReference type="InterPro" id="IPR014917">
    <property type="entry name" value="DUF1800"/>
</dbReference>
<evidence type="ECO:0008006" key="5">
    <source>
        <dbReference type="Google" id="ProtNLM"/>
    </source>
</evidence>